<protein>
    <submittedName>
        <fullName evidence="4">3-oxoacyl-ACP synthase</fullName>
    </submittedName>
</protein>
<evidence type="ECO:0000313" key="7">
    <source>
        <dbReference type="Proteomes" id="UP000078116"/>
    </source>
</evidence>
<dbReference type="Proteomes" id="UP000078116">
    <property type="component" value="Unassembled WGS sequence"/>
</dbReference>
<dbReference type="STRING" id="1462993.A6V36_32715"/>
<keyword evidence="2" id="KW-0012">Acyltransferase</keyword>
<keyword evidence="1" id="KW-0808">Transferase</keyword>
<dbReference type="SUPFAM" id="SSF53901">
    <property type="entry name" value="Thiolase-like"/>
    <property type="match status" value="2"/>
</dbReference>
<accession>A0A1A9N3P5</accession>
<dbReference type="OrthoDB" id="9788274at2"/>
<keyword evidence="6" id="KW-1185">Reference proteome</keyword>
<reference evidence="6 7" key="1">
    <citation type="submission" date="2016-04" db="EMBL/GenBank/DDBJ databases">
        <title>Reclassification of Paraburkholderia panaciterrae (Farh et al. 2015) Dobritsa &amp; Samadpour 2016 as a later homotypic synonym of Paraburkholderia ginsengiterrae (Farh et al. 2015) Dobritsa &amp; Samadpour 2016.</title>
        <authorList>
            <person name="Dobritsa A.P."/>
            <person name="Kutumbaka K."/>
            <person name="Samadpour M."/>
        </authorList>
    </citation>
    <scope>NUCLEOTIDE SEQUENCE [LARGE SCALE GENOMIC DNA]</scope>
    <source>
        <strain evidence="4 7">DCY85</strain>
        <strain evidence="5 6">DCY85-1</strain>
    </source>
</reference>
<sequence>MLIKNVAASLPSRVVTNEEVVDMIRFHSTEYEGDIDRGMRTIKTLLDRSGLVNRRWCESHESPLDHVAMATRTVLSETYLRPEHIELFIYVGIGRGFLEPGNSHMMAGTLGFVNAECFDVVDACMSWTRAMSIIDSLFKSGQYRNAMIVNAEFNMLAGGPLYPGNFALKNQAQIEYTLPSFTIGEAATATLLVAKEPDNFSFAFRAKPVVSDLCTIPIPGYEGFCHPSERIGKNGDMRFTSFGHDLHKNSDELSAVLTKLPVPKKDIDIVFTHASSKAAWHGYGEKAGIEDKMFHIYPETGNLVSASIPAAISLAKDSGSLKRGDRVMCWVGSAGMSFNASSFKF</sequence>
<dbReference type="InterPro" id="IPR016039">
    <property type="entry name" value="Thiolase-like"/>
</dbReference>
<feature type="domain" description="Beta-ketoacyl-[acyl-carrier-protein] synthase III C-terminal" evidence="3">
    <location>
        <begin position="260"/>
        <end position="344"/>
    </location>
</feature>
<dbReference type="InterPro" id="IPR013747">
    <property type="entry name" value="ACP_syn_III_C"/>
</dbReference>
<evidence type="ECO:0000259" key="3">
    <source>
        <dbReference type="Pfam" id="PF08541"/>
    </source>
</evidence>
<evidence type="ECO:0000313" key="5">
    <source>
        <dbReference type="EMBL" id="OAJ56839.1"/>
    </source>
</evidence>
<evidence type="ECO:0000313" key="4">
    <source>
        <dbReference type="EMBL" id="OAJ56780.1"/>
    </source>
</evidence>
<dbReference type="PANTHER" id="PTHR34069">
    <property type="entry name" value="3-OXOACYL-[ACYL-CARRIER-PROTEIN] SYNTHASE 3"/>
    <property type="match status" value="1"/>
</dbReference>
<dbReference type="AlphaFoldDB" id="A0A1A9N3P5"/>
<organism evidence="4 7">
    <name type="scientific">Paraburkholderia ginsengiterrae</name>
    <dbReference type="NCBI Taxonomy" id="1462993"/>
    <lineage>
        <taxon>Bacteria</taxon>
        <taxon>Pseudomonadati</taxon>
        <taxon>Pseudomonadota</taxon>
        <taxon>Betaproteobacteria</taxon>
        <taxon>Burkholderiales</taxon>
        <taxon>Burkholderiaceae</taxon>
        <taxon>Paraburkholderia</taxon>
    </lineage>
</organism>
<dbReference type="PANTHER" id="PTHR34069:SF3">
    <property type="entry name" value="ACYL-COA:ACYL-COA ALKYLTRANSFERASE"/>
    <property type="match status" value="1"/>
</dbReference>
<evidence type="ECO:0000256" key="1">
    <source>
        <dbReference type="ARBA" id="ARBA00022679"/>
    </source>
</evidence>
<dbReference type="EMBL" id="LXJZ01000183">
    <property type="protein sequence ID" value="OAJ56839.1"/>
    <property type="molecule type" value="Genomic_DNA"/>
</dbReference>
<dbReference type="EMBL" id="LXKA01000332">
    <property type="protein sequence ID" value="OAJ56780.1"/>
    <property type="molecule type" value="Genomic_DNA"/>
</dbReference>
<dbReference type="Proteomes" id="UP000077961">
    <property type="component" value="Unassembled WGS sequence"/>
</dbReference>
<dbReference type="GO" id="GO:0044550">
    <property type="term" value="P:secondary metabolite biosynthetic process"/>
    <property type="evidence" value="ECO:0007669"/>
    <property type="project" value="TreeGrafter"/>
</dbReference>
<gene>
    <name evidence="5" type="ORF">A6V36_32715</name>
    <name evidence="4" type="ORF">A6V37_30695</name>
</gene>
<evidence type="ECO:0000256" key="2">
    <source>
        <dbReference type="ARBA" id="ARBA00023315"/>
    </source>
</evidence>
<name>A0A1A9N3P5_9BURK</name>
<proteinExistence type="predicted"/>
<dbReference type="Gene3D" id="3.40.47.10">
    <property type="match status" value="2"/>
</dbReference>
<dbReference type="Pfam" id="PF08541">
    <property type="entry name" value="ACP_syn_III_C"/>
    <property type="match status" value="1"/>
</dbReference>
<evidence type="ECO:0000313" key="6">
    <source>
        <dbReference type="Proteomes" id="UP000077961"/>
    </source>
</evidence>
<comment type="caution">
    <text evidence="4">The sequence shown here is derived from an EMBL/GenBank/DDBJ whole genome shotgun (WGS) entry which is preliminary data.</text>
</comment>
<dbReference type="GO" id="GO:0016746">
    <property type="term" value="F:acyltransferase activity"/>
    <property type="evidence" value="ECO:0007669"/>
    <property type="project" value="UniProtKB-KW"/>
</dbReference>